<evidence type="ECO:0000259" key="1">
    <source>
        <dbReference type="Pfam" id="PF01861"/>
    </source>
</evidence>
<dbReference type="InterPro" id="IPR051720">
    <property type="entry name" value="rRNA_MeTrfase/Polyamine_Synth"/>
</dbReference>
<feature type="domain" description="N(4)-bis(aminopropyl)spermidine synthase C-terminal" evidence="1">
    <location>
        <begin position="104"/>
        <end position="287"/>
    </location>
</feature>
<dbReference type="EMBL" id="BAAAGS010000018">
    <property type="protein sequence ID" value="GAA0529864.1"/>
    <property type="molecule type" value="Genomic_DNA"/>
</dbReference>
<dbReference type="RefSeq" id="WP_009949700.1">
    <property type="nucleotide sequence ID" value="NZ_BAAAGS010000018.1"/>
</dbReference>
<dbReference type="InterPro" id="IPR002052">
    <property type="entry name" value="DNA_methylase_N6_adenine_CS"/>
</dbReference>
<protein>
    <submittedName>
        <fullName evidence="2">Bis-aminopropyl spermidine synthase family protein</fullName>
    </submittedName>
</protein>
<reference evidence="2 3" key="1">
    <citation type="journal article" date="2019" name="Int. J. Syst. Evol. Microbiol.">
        <title>The Global Catalogue of Microorganisms (GCM) 10K type strain sequencing project: providing services to taxonomists for standard genome sequencing and annotation.</title>
        <authorList>
            <consortium name="The Broad Institute Genomics Platform"/>
            <consortium name="The Broad Institute Genome Sequencing Center for Infectious Disease"/>
            <person name="Wu L."/>
            <person name="Ma J."/>
        </authorList>
    </citation>
    <scope>NUCLEOTIDE SEQUENCE [LARGE SCALE GENOMIC DNA]</scope>
    <source>
        <strain evidence="2 3">JCM 10303</strain>
    </source>
</reference>
<dbReference type="PROSITE" id="PS00092">
    <property type="entry name" value="N6_MTASE"/>
    <property type="match status" value="1"/>
</dbReference>
<name>A0ABN1CZ05_SACER</name>
<gene>
    <name evidence="2" type="ORF">GCM10009533_31420</name>
</gene>
<accession>A0ABN1CZ05</accession>
<proteinExistence type="predicted"/>
<dbReference type="PANTHER" id="PTHR23290">
    <property type="entry name" value="RRNA N6-ADENOSINE-METHYLTRANSFERASE METTL5"/>
    <property type="match status" value="1"/>
</dbReference>
<organism evidence="2 3">
    <name type="scientific">Saccharopolyspora erythraea</name>
    <name type="common">Streptomyces erythraeus</name>
    <dbReference type="NCBI Taxonomy" id="1836"/>
    <lineage>
        <taxon>Bacteria</taxon>
        <taxon>Bacillati</taxon>
        <taxon>Actinomycetota</taxon>
        <taxon>Actinomycetes</taxon>
        <taxon>Pseudonocardiales</taxon>
        <taxon>Pseudonocardiaceae</taxon>
        <taxon>Saccharopolyspora</taxon>
    </lineage>
</organism>
<keyword evidence="3" id="KW-1185">Reference proteome</keyword>
<sequence>MNAAQHDSPPIDSVQALLAETGMHARSLREVLALLAAAPRSLDDLIRLTAVPRRSVEEILSAAGGDVESGDGTYRLRPEAAPRYRARFALDALEQPPATPPGALEQVREFIESGPAPLAALDHVTATAESVLRRAEWMRDHYDLDGARVLFVGDHDLTSLAVGLVCPSASVTVVDLDERVLAHIDRVAAEHGLAIRTLHTDLRFGLPPQLEADLVFTDPPYTPEGIGLFATRAAECVAGPQSRVLIAYGFSPRSPALGHKVQQELLRLGMVFEAILPDFHRYHGAQAIGSASDLYVCQPTAHTRKLALRQAVGIYTHGPQSVEARETSAPEEFLHAIGDRIGAMVSTLRYPGWSRPVQLKLSAPVFDLRADPGPWLLRMLLACNTERLGLVVDNNHPDITSETAQRELSELVGPKYKLRFHRSTPDPKHAIVIADEVEESSSRGYLLRRAHGKVGNTWREALISVSDSLTKREAKELVAERAPVAGDLDLRLIDLPRHRLRTLLRVVD</sequence>
<dbReference type="SUPFAM" id="SSF53335">
    <property type="entry name" value="S-adenosyl-L-methionine-dependent methyltransferases"/>
    <property type="match status" value="1"/>
</dbReference>
<comment type="caution">
    <text evidence="2">The sequence shown here is derived from an EMBL/GenBank/DDBJ whole genome shotgun (WGS) entry which is preliminary data.</text>
</comment>
<evidence type="ECO:0000313" key="3">
    <source>
        <dbReference type="Proteomes" id="UP001500729"/>
    </source>
</evidence>
<dbReference type="InterPro" id="IPR029063">
    <property type="entry name" value="SAM-dependent_MTases_sf"/>
</dbReference>
<dbReference type="InterPro" id="IPR002723">
    <property type="entry name" value="BpsA_C"/>
</dbReference>
<evidence type="ECO:0000313" key="2">
    <source>
        <dbReference type="EMBL" id="GAA0529864.1"/>
    </source>
</evidence>
<dbReference type="PANTHER" id="PTHR23290:SF0">
    <property type="entry name" value="RRNA N6-ADENOSINE-METHYLTRANSFERASE METTL5"/>
    <property type="match status" value="1"/>
</dbReference>
<dbReference type="Proteomes" id="UP001500729">
    <property type="component" value="Unassembled WGS sequence"/>
</dbReference>
<dbReference type="Gene3D" id="3.40.50.150">
    <property type="entry name" value="Vaccinia Virus protein VP39"/>
    <property type="match status" value="1"/>
</dbReference>
<dbReference type="Pfam" id="PF01861">
    <property type="entry name" value="BpsA_C"/>
    <property type="match status" value="1"/>
</dbReference>